<dbReference type="GO" id="GO:0016787">
    <property type="term" value="F:hydrolase activity"/>
    <property type="evidence" value="ECO:0007669"/>
    <property type="project" value="UniProtKB-KW"/>
</dbReference>
<dbReference type="Pfam" id="PF13487">
    <property type="entry name" value="HD_5"/>
    <property type="match status" value="1"/>
</dbReference>
<accession>U5LCE3</accession>
<dbReference type="InterPro" id="IPR006674">
    <property type="entry name" value="HD_domain"/>
</dbReference>
<dbReference type="PANTHER" id="PTHR43155">
    <property type="entry name" value="CYCLIC DI-GMP PHOSPHODIESTERASE PA4108-RELATED"/>
    <property type="match status" value="1"/>
</dbReference>
<keyword evidence="5" id="KW-1185">Reference proteome</keyword>
<keyword evidence="1" id="KW-0472">Membrane</keyword>
<feature type="transmembrane region" description="Helical" evidence="1">
    <location>
        <begin position="17"/>
        <end position="38"/>
    </location>
</feature>
<keyword evidence="1" id="KW-1133">Transmembrane helix</keyword>
<dbReference type="PANTHER" id="PTHR43155:SF2">
    <property type="entry name" value="CYCLIC DI-GMP PHOSPHODIESTERASE PA4108"/>
    <property type="match status" value="1"/>
</dbReference>
<dbReference type="CDD" id="cd00077">
    <property type="entry name" value="HDc"/>
    <property type="match status" value="1"/>
</dbReference>
<evidence type="ECO:0000256" key="1">
    <source>
        <dbReference type="SAM" id="Phobius"/>
    </source>
</evidence>
<sequence>MQVLWHMDIYNRFLKKLLINYIFGSLIAVLAIGATFIFTTIDARGYDKALIWLILAGSMVIMFFTEGFFFRQHIRPIRAVFLSDGMDAESVRKAILRLKQFPVLTVKRIMLPHLLGLTIPAASASLYLISAGELKLSYYMVLYAAIAAFLVASMHALVEFYLTLRAIKPVLAHFKAANKSGWLVQETPSTIPIKKKFRLTVLVIGVLPVLIFMVAAQIKLEGMGMETAVFWQWAAVVIFITVCYAMLTAKYMAEDIEEPISRLQTLMSEAENQNFAYLKDNVYTDEFSEVFTGFNIMIAALKQREETNRQLLESFMTVLSAALDARDPYTSGHSMRVASFSRDIGKRLGLHDEELKQLYQTALLHDIGKIGVPDGVLQKEGKLSDEEFEYIKAHPVIGETILKQVQPAGEVASLLPGIRSHHERIDGKGYPDGLQGEEIPYFGRIIAVADSYDAMTSDRPYRKGMPPEKALHILESGKGTQWDPQVADAFIELARKMVQTEAS</sequence>
<feature type="transmembrane region" description="Helical" evidence="1">
    <location>
        <begin position="136"/>
        <end position="158"/>
    </location>
</feature>
<feature type="domain" description="HD-GYP" evidence="3">
    <location>
        <begin position="308"/>
        <end position="503"/>
    </location>
</feature>
<dbReference type="InterPro" id="IPR037522">
    <property type="entry name" value="HD_GYP_dom"/>
</dbReference>
<feature type="transmembrane region" description="Helical" evidence="1">
    <location>
        <begin position="230"/>
        <end position="247"/>
    </location>
</feature>
<dbReference type="Proteomes" id="UP000017805">
    <property type="component" value="Chromosome"/>
</dbReference>
<reference evidence="4 5" key="1">
    <citation type="submission" date="2013-07" db="EMBL/GenBank/DDBJ databases">
        <title>Complete genome sequence of Bacillus infantis NRRL B-14911 that has potential to induce cardiac disease by antigenic mimicry.</title>
        <authorList>
            <person name="Massilamany C."/>
            <person name="Smith T.P.L."/>
            <person name="Loy J.D."/>
            <person name="Barletta R."/>
            <person name="Reddy J."/>
        </authorList>
    </citation>
    <scope>NUCLEOTIDE SEQUENCE [LARGE SCALE GENOMIC DNA]</scope>
    <source>
        <strain evidence="4 5">NRRL B-14911</strain>
    </source>
</reference>
<dbReference type="AlphaFoldDB" id="U5LCE3"/>
<proteinExistence type="predicted"/>
<name>U5LCE3_9BACI</name>
<dbReference type="PROSITE" id="PS51832">
    <property type="entry name" value="HD_GYP"/>
    <property type="match status" value="1"/>
</dbReference>
<protein>
    <submittedName>
        <fullName evidence="4">Phosphohydrolase</fullName>
    </submittedName>
</protein>
<organism evidence="4 5">
    <name type="scientific">Bacillus infantis NRRL B-14911</name>
    <dbReference type="NCBI Taxonomy" id="1367477"/>
    <lineage>
        <taxon>Bacteria</taxon>
        <taxon>Bacillati</taxon>
        <taxon>Bacillota</taxon>
        <taxon>Bacilli</taxon>
        <taxon>Bacillales</taxon>
        <taxon>Bacillaceae</taxon>
        <taxon>Bacillus</taxon>
    </lineage>
</organism>
<dbReference type="Gene3D" id="1.10.3210.10">
    <property type="entry name" value="Hypothetical protein af1432"/>
    <property type="match status" value="1"/>
</dbReference>
<feature type="transmembrane region" description="Helical" evidence="1">
    <location>
        <begin position="199"/>
        <end position="218"/>
    </location>
</feature>
<keyword evidence="4" id="KW-0378">Hydrolase</keyword>
<feature type="domain" description="HD" evidence="2">
    <location>
        <begin position="330"/>
        <end position="455"/>
    </location>
</feature>
<dbReference type="SUPFAM" id="SSF109604">
    <property type="entry name" value="HD-domain/PDEase-like"/>
    <property type="match status" value="1"/>
</dbReference>
<dbReference type="PROSITE" id="PS51831">
    <property type="entry name" value="HD"/>
    <property type="match status" value="1"/>
</dbReference>
<gene>
    <name evidence="4" type="ORF">N288_16020</name>
</gene>
<evidence type="ECO:0000313" key="5">
    <source>
        <dbReference type="Proteomes" id="UP000017805"/>
    </source>
</evidence>
<dbReference type="KEGG" id="bif:N288_16020"/>
<dbReference type="HOGENOM" id="CLU_546013_0_0_9"/>
<evidence type="ECO:0000259" key="3">
    <source>
        <dbReference type="PROSITE" id="PS51832"/>
    </source>
</evidence>
<dbReference type="SMART" id="SM00471">
    <property type="entry name" value="HDc"/>
    <property type="match status" value="1"/>
</dbReference>
<dbReference type="EMBL" id="CP006643">
    <property type="protein sequence ID" value="AGX05093.1"/>
    <property type="molecule type" value="Genomic_DNA"/>
</dbReference>
<dbReference type="STRING" id="1367477.N288_16020"/>
<evidence type="ECO:0000313" key="4">
    <source>
        <dbReference type="EMBL" id="AGX05093.1"/>
    </source>
</evidence>
<dbReference type="PATRIC" id="fig|1367477.3.peg.3180"/>
<feature type="transmembrane region" description="Helical" evidence="1">
    <location>
        <begin position="109"/>
        <end position="130"/>
    </location>
</feature>
<keyword evidence="1" id="KW-0812">Transmembrane</keyword>
<feature type="transmembrane region" description="Helical" evidence="1">
    <location>
        <begin position="50"/>
        <end position="70"/>
    </location>
</feature>
<evidence type="ECO:0000259" key="2">
    <source>
        <dbReference type="PROSITE" id="PS51831"/>
    </source>
</evidence>
<dbReference type="InterPro" id="IPR003607">
    <property type="entry name" value="HD/PDEase_dom"/>
</dbReference>